<dbReference type="InterPro" id="IPR000271">
    <property type="entry name" value="Ribosomal_bL34"/>
</dbReference>
<dbReference type="GO" id="GO:0006412">
    <property type="term" value="P:translation"/>
    <property type="evidence" value="ECO:0007669"/>
    <property type="project" value="InterPro"/>
</dbReference>
<keyword evidence="7" id="KW-1185">Reference proteome</keyword>
<dbReference type="GO" id="GO:0003735">
    <property type="term" value="F:structural constituent of ribosome"/>
    <property type="evidence" value="ECO:0007669"/>
    <property type="project" value="InterPro"/>
</dbReference>
<dbReference type="NCBIfam" id="TIGR01030">
    <property type="entry name" value="rpmH_bact"/>
    <property type="match status" value="1"/>
</dbReference>
<evidence type="ECO:0000256" key="2">
    <source>
        <dbReference type="ARBA" id="ARBA00022980"/>
    </source>
</evidence>
<protein>
    <recommendedName>
        <fullName evidence="4">Large ribosomal subunit protein bL34m</fullName>
    </recommendedName>
    <alternativeName>
        <fullName evidence="5">39S ribosomal protein L34, mitochondrial</fullName>
    </alternativeName>
</protein>
<evidence type="ECO:0000256" key="4">
    <source>
        <dbReference type="ARBA" id="ARBA00035274"/>
    </source>
</evidence>
<name>A0A6A4JNJ6_APOLU</name>
<dbReference type="EMBL" id="WIXP02000005">
    <property type="protein sequence ID" value="KAF6210506.1"/>
    <property type="molecule type" value="Genomic_DNA"/>
</dbReference>
<keyword evidence="3" id="KW-0687">Ribonucleoprotein</keyword>
<dbReference type="PANTHER" id="PTHR14503:SF4">
    <property type="entry name" value="LARGE RIBOSOMAL SUBUNIT PROTEIN BL34M"/>
    <property type="match status" value="1"/>
</dbReference>
<evidence type="ECO:0000256" key="5">
    <source>
        <dbReference type="ARBA" id="ARBA00035434"/>
    </source>
</evidence>
<evidence type="ECO:0000313" key="6">
    <source>
        <dbReference type="EMBL" id="KAF6210506.1"/>
    </source>
</evidence>
<dbReference type="Proteomes" id="UP000466442">
    <property type="component" value="Linkage Group LG5"/>
</dbReference>
<keyword evidence="2" id="KW-0689">Ribosomal protein</keyword>
<reference evidence="6" key="1">
    <citation type="journal article" date="2021" name="Mol. Ecol. Resour.">
        <title>Apolygus lucorum genome provides insights into omnivorousness and mesophyll feeding.</title>
        <authorList>
            <person name="Liu Y."/>
            <person name="Liu H."/>
            <person name="Wang H."/>
            <person name="Huang T."/>
            <person name="Liu B."/>
            <person name="Yang B."/>
            <person name="Yin L."/>
            <person name="Li B."/>
            <person name="Zhang Y."/>
            <person name="Zhang S."/>
            <person name="Jiang F."/>
            <person name="Zhang X."/>
            <person name="Ren Y."/>
            <person name="Wang B."/>
            <person name="Wang S."/>
            <person name="Lu Y."/>
            <person name="Wu K."/>
            <person name="Fan W."/>
            <person name="Wang G."/>
        </authorList>
    </citation>
    <scope>NUCLEOTIDE SEQUENCE</scope>
    <source>
        <strain evidence="6">12Hb</strain>
    </source>
</reference>
<dbReference type="GO" id="GO:0005762">
    <property type="term" value="C:mitochondrial large ribosomal subunit"/>
    <property type="evidence" value="ECO:0007669"/>
    <property type="project" value="TreeGrafter"/>
</dbReference>
<evidence type="ECO:0000256" key="1">
    <source>
        <dbReference type="ARBA" id="ARBA00010111"/>
    </source>
</evidence>
<dbReference type="Pfam" id="PF00468">
    <property type="entry name" value="Ribosomal_L34"/>
    <property type="match status" value="1"/>
</dbReference>
<dbReference type="AlphaFoldDB" id="A0A6A4JNJ6"/>
<evidence type="ECO:0000313" key="7">
    <source>
        <dbReference type="Proteomes" id="UP000466442"/>
    </source>
</evidence>
<accession>A0A6A4JNJ6</accession>
<dbReference type="PANTHER" id="PTHR14503">
    <property type="entry name" value="MITOCHONDRIAL RIBOSOMAL PROTEIN 34 FAMILY MEMBER"/>
    <property type="match status" value="1"/>
</dbReference>
<gene>
    <name evidence="6" type="ORF">GE061_013612</name>
</gene>
<sequence length="97" mass="11487">MSQFLRKFWNTFVPSVGMKTYKNYGGVGKVATKTSPNAIERYMWNQVWRAHNGRYYFPRANEVKRVRKHGWEARMSTEGGRKVIMNRILKGRHVLSH</sequence>
<proteinExistence type="inferred from homology"/>
<dbReference type="OrthoDB" id="431691at2759"/>
<organism evidence="6 7">
    <name type="scientific">Apolygus lucorum</name>
    <name type="common">Small green plant bug</name>
    <name type="synonym">Lygocoris lucorum</name>
    <dbReference type="NCBI Taxonomy" id="248454"/>
    <lineage>
        <taxon>Eukaryota</taxon>
        <taxon>Metazoa</taxon>
        <taxon>Ecdysozoa</taxon>
        <taxon>Arthropoda</taxon>
        <taxon>Hexapoda</taxon>
        <taxon>Insecta</taxon>
        <taxon>Pterygota</taxon>
        <taxon>Neoptera</taxon>
        <taxon>Paraneoptera</taxon>
        <taxon>Hemiptera</taxon>
        <taxon>Heteroptera</taxon>
        <taxon>Panheteroptera</taxon>
        <taxon>Cimicomorpha</taxon>
        <taxon>Miridae</taxon>
        <taxon>Mirini</taxon>
        <taxon>Apolygus</taxon>
    </lineage>
</organism>
<comment type="caution">
    <text evidence="6">The sequence shown here is derived from an EMBL/GenBank/DDBJ whole genome shotgun (WGS) entry which is preliminary data.</text>
</comment>
<dbReference type="Gene3D" id="1.10.287.3980">
    <property type="match status" value="1"/>
</dbReference>
<comment type="similarity">
    <text evidence="1">Belongs to the bacterial ribosomal protein bL34 family.</text>
</comment>
<dbReference type="FunFam" id="1.10.287.3980:FF:000001">
    <property type="entry name" value="Mitochondrial ribosomal protein L34"/>
    <property type="match status" value="1"/>
</dbReference>
<evidence type="ECO:0000256" key="3">
    <source>
        <dbReference type="ARBA" id="ARBA00023274"/>
    </source>
</evidence>